<dbReference type="InterPro" id="IPR003593">
    <property type="entry name" value="AAA+_ATPase"/>
</dbReference>
<dbReference type="SUPFAM" id="SSF52540">
    <property type="entry name" value="P-loop containing nucleoside triphosphate hydrolases"/>
    <property type="match status" value="2"/>
</dbReference>
<sequence>MPITTYIWGESGSGLSERAWDIAERTGAAWVGNNAQSHISMMRSTVRDELAVAMEQRGVPVPTMEEAVDAELVQWGLTEQADQDPMSLSTGQTRRVAIAQALLAGPTALVLDCPCDGLDTDAVTLLRDVLMDFPGEVIVVDRVRNALADSAQHVEHITGAHEPPPRIDELVTSSLRVDDKPTPNLATPQAAFTATELVIERGHSTIGPVSVTAPAGAITHVAGPNGCGKTTLFLAGLGLVPKKQLVHGTLECAGRIGWCPTDMDSAVTRKSVREELELGSSTELARAAMDFAQLNDVAEVHPLDLPSARRRIVLVAAAMVRAPGVVFLDEPTVGLDAPGAAALADLMRRYVAGEYHANIGRDGETPAIVWSCHDPHYAAAVSDYSVQIALTR</sequence>
<feature type="domain" description="ABC transporter" evidence="5">
    <location>
        <begin position="185"/>
        <end position="389"/>
    </location>
</feature>
<dbReference type="Gene3D" id="3.40.50.300">
    <property type="entry name" value="P-loop containing nucleotide triphosphate hydrolases"/>
    <property type="match status" value="2"/>
</dbReference>
<keyword evidence="2" id="KW-0813">Transport</keyword>
<name>A0ABQ6VCE3_9CORY</name>
<protein>
    <submittedName>
        <fullName evidence="6">ATP-binding cassette domain-containing protein</fullName>
    </submittedName>
</protein>
<evidence type="ECO:0000313" key="7">
    <source>
        <dbReference type="Proteomes" id="UP000436181"/>
    </source>
</evidence>
<keyword evidence="4 6" id="KW-0067">ATP-binding</keyword>
<comment type="caution">
    <text evidence="6">The sequence shown here is derived from an EMBL/GenBank/DDBJ whole genome shotgun (WGS) entry which is preliminary data.</text>
</comment>
<reference evidence="6 7" key="1">
    <citation type="submission" date="2019-10" db="EMBL/GenBank/DDBJ databases">
        <title>Corynebacterium sp novel species isolated from the respiratory tract of Marmot.</title>
        <authorList>
            <person name="Zhang G."/>
        </authorList>
    </citation>
    <scope>NUCLEOTIDE SEQUENCE [LARGE SCALE GENOMIC DNA]</scope>
    <source>
        <strain evidence="6 7">336</strain>
    </source>
</reference>
<proteinExistence type="inferred from homology"/>
<evidence type="ECO:0000256" key="4">
    <source>
        <dbReference type="ARBA" id="ARBA00022840"/>
    </source>
</evidence>
<dbReference type="Proteomes" id="UP000436181">
    <property type="component" value="Unassembled WGS sequence"/>
</dbReference>
<dbReference type="Pfam" id="PF00005">
    <property type="entry name" value="ABC_tran"/>
    <property type="match status" value="2"/>
</dbReference>
<gene>
    <name evidence="6" type="ORF">F8377_08300</name>
</gene>
<dbReference type="PROSITE" id="PS50893">
    <property type="entry name" value="ABC_TRANSPORTER_2"/>
    <property type="match status" value="1"/>
</dbReference>
<accession>A0ABQ6VCE3</accession>
<evidence type="ECO:0000313" key="6">
    <source>
        <dbReference type="EMBL" id="KAB3519897.1"/>
    </source>
</evidence>
<dbReference type="PANTHER" id="PTHR43553">
    <property type="entry name" value="HEAVY METAL TRANSPORTER"/>
    <property type="match status" value="1"/>
</dbReference>
<organism evidence="6 7">
    <name type="scientific">Corynebacterium zhongnanshanii</name>
    <dbReference type="NCBI Taxonomy" id="2768834"/>
    <lineage>
        <taxon>Bacteria</taxon>
        <taxon>Bacillati</taxon>
        <taxon>Actinomycetota</taxon>
        <taxon>Actinomycetes</taxon>
        <taxon>Mycobacteriales</taxon>
        <taxon>Corynebacteriaceae</taxon>
        <taxon>Corynebacterium</taxon>
    </lineage>
</organism>
<comment type="similarity">
    <text evidence="1">Belongs to the ABC transporter superfamily.</text>
</comment>
<dbReference type="InterPro" id="IPR027417">
    <property type="entry name" value="P-loop_NTPase"/>
</dbReference>
<evidence type="ECO:0000256" key="3">
    <source>
        <dbReference type="ARBA" id="ARBA00022741"/>
    </source>
</evidence>
<dbReference type="RefSeq" id="WP_151844661.1">
    <property type="nucleotide sequence ID" value="NZ_WBZJ01000003.1"/>
</dbReference>
<dbReference type="EMBL" id="WBZJ01000003">
    <property type="protein sequence ID" value="KAB3519897.1"/>
    <property type="molecule type" value="Genomic_DNA"/>
</dbReference>
<keyword evidence="3" id="KW-0547">Nucleotide-binding</keyword>
<dbReference type="PANTHER" id="PTHR43553:SF24">
    <property type="entry name" value="ENERGY-COUPLING FACTOR TRANSPORTER ATP-BINDING PROTEIN ECFA1"/>
    <property type="match status" value="1"/>
</dbReference>
<dbReference type="SMART" id="SM00382">
    <property type="entry name" value="AAA"/>
    <property type="match status" value="1"/>
</dbReference>
<dbReference type="InterPro" id="IPR050095">
    <property type="entry name" value="ECF_ABC_transporter_ATP-bd"/>
</dbReference>
<dbReference type="InterPro" id="IPR003439">
    <property type="entry name" value="ABC_transporter-like_ATP-bd"/>
</dbReference>
<dbReference type="GO" id="GO:0005524">
    <property type="term" value="F:ATP binding"/>
    <property type="evidence" value="ECO:0007669"/>
    <property type="project" value="UniProtKB-KW"/>
</dbReference>
<evidence type="ECO:0000256" key="2">
    <source>
        <dbReference type="ARBA" id="ARBA00022448"/>
    </source>
</evidence>
<keyword evidence="7" id="KW-1185">Reference proteome</keyword>
<evidence type="ECO:0000259" key="5">
    <source>
        <dbReference type="PROSITE" id="PS50893"/>
    </source>
</evidence>
<evidence type="ECO:0000256" key="1">
    <source>
        <dbReference type="ARBA" id="ARBA00005417"/>
    </source>
</evidence>